<keyword evidence="6" id="KW-1185">Reference proteome</keyword>
<dbReference type="SMART" id="SM00345">
    <property type="entry name" value="HTH_GNTR"/>
    <property type="match status" value="1"/>
</dbReference>
<accession>A0A4R0KAV4</accession>
<dbReference type="Pfam" id="PF00392">
    <property type="entry name" value="GntR"/>
    <property type="match status" value="1"/>
</dbReference>
<dbReference type="SUPFAM" id="SSF48008">
    <property type="entry name" value="GntR ligand-binding domain-like"/>
    <property type="match status" value="1"/>
</dbReference>
<organism evidence="5 6">
    <name type="scientific">Kribbella pittospori</name>
    <dbReference type="NCBI Taxonomy" id="722689"/>
    <lineage>
        <taxon>Bacteria</taxon>
        <taxon>Bacillati</taxon>
        <taxon>Actinomycetota</taxon>
        <taxon>Actinomycetes</taxon>
        <taxon>Propionibacteriales</taxon>
        <taxon>Kribbellaceae</taxon>
        <taxon>Kribbella</taxon>
    </lineage>
</organism>
<dbReference type="OrthoDB" id="3172099at2"/>
<dbReference type="EMBL" id="SJKB01000016">
    <property type="protein sequence ID" value="TCC55088.1"/>
    <property type="molecule type" value="Genomic_DNA"/>
</dbReference>
<gene>
    <name evidence="5" type="ORF">E0H73_36425</name>
</gene>
<dbReference type="AlphaFoldDB" id="A0A4R0KAV4"/>
<reference evidence="5 6" key="1">
    <citation type="submission" date="2019-02" db="EMBL/GenBank/DDBJ databases">
        <title>Kribbella capetownensis sp. nov. and Kribbella speibonae sp. nov., isolated from soil.</title>
        <authorList>
            <person name="Curtis S.M."/>
            <person name="Norton I."/>
            <person name="Everest G.J."/>
            <person name="Meyers P.R."/>
        </authorList>
    </citation>
    <scope>NUCLEOTIDE SEQUENCE [LARGE SCALE GENOMIC DNA]</scope>
    <source>
        <strain evidence="5 6">NRRL B-24813</strain>
    </source>
</reference>
<dbReference type="SUPFAM" id="SSF46785">
    <property type="entry name" value="Winged helix' DNA-binding domain"/>
    <property type="match status" value="1"/>
</dbReference>
<dbReference type="PANTHER" id="PTHR43537">
    <property type="entry name" value="TRANSCRIPTIONAL REGULATOR, GNTR FAMILY"/>
    <property type="match status" value="1"/>
</dbReference>
<dbReference type="PROSITE" id="PS50949">
    <property type="entry name" value="HTH_GNTR"/>
    <property type="match status" value="1"/>
</dbReference>
<evidence type="ECO:0000313" key="5">
    <source>
        <dbReference type="EMBL" id="TCC55088.1"/>
    </source>
</evidence>
<keyword evidence="3" id="KW-0804">Transcription</keyword>
<dbReference type="InterPro" id="IPR000524">
    <property type="entry name" value="Tscrpt_reg_HTH_GntR"/>
</dbReference>
<dbReference type="GO" id="GO:0003700">
    <property type="term" value="F:DNA-binding transcription factor activity"/>
    <property type="evidence" value="ECO:0007669"/>
    <property type="project" value="InterPro"/>
</dbReference>
<feature type="domain" description="HTH gntR-type" evidence="4">
    <location>
        <begin position="13"/>
        <end position="83"/>
    </location>
</feature>
<dbReference type="Gene3D" id="1.20.120.530">
    <property type="entry name" value="GntR ligand-binding domain-like"/>
    <property type="match status" value="1"/>
</dbReference>
<comment type="caution">
    <text evidence="5">The sequence shown here is derived from an EMBL/GenBank/DDBJ whole genome shotgun (WGS) entry which is preliminary data.</text>
</comment>
<name>A0A4R0KAV4_9ACTN</name>
<dbReference type="InterPro" id="IPR008920">
    <property type="entry name" value="TF_FadR/GntR_C"/>
</dbReference>
<dbReference type="SMART" id="SM00895">
    <property type="entry name" value="FCD"/>
    <property type="match status" value="1"/>
</dbReference>
<protein>
    <submittedName>
        <fullName evidence="5">FadR family transcriptional regulator</fullName>
    </submittedName>
</protein>
<dbReference type="Proteomes" id="UP000291144">
    <property type="component" value="Unassembled WGS sequence"/>
</dbReference>
<dbReference type="GO" id="GO:0003677">
    <property type="term" value="F:DNA binding"/>
    <property type="evidence" value="ECO:0007669"/>
    <property type="project" value="UniProtKB-KW"/>
</dbReference>
<sequence>MTKGPQFQPVQPVRAYQRIVEQVEDALARGDLAPGQRLPSERELVAQFAVSRSTVREALRVLESNGVVRSRPGDPNGPEILPFSQSALRKQMVRLARVDELTLAELIGFRMIMDGAAIQVTSRLRTPEQLADIEETLVAMRAAIDVDFAAFSEADLAFHDVIAQVSRNSLIQTCNEVVRGVVLSLISDKIAHASNSRALMLESLQHHAEVVEAIRAGDGHAAARIARQNMYDYYAGYVPEPERETLRALIED</sequence>
<dbReference type="InterPro" id="IPR011711">
    <property type="entry name" value="GntR_C"/>
</dbReference>
<dbReference type="PANTHER" id="PTHR43537:SF5">
    <property type="entry name" value="UXU OPERON TRANSCRIPTIONAL REGULATOR"/>
    <property type="match status" value="1"/>
</dbReference>
<dbReference type="Pfam" id="PF07729">
    <property type="entry name" value="FCD"/>
    <property type="match status" value="1"/>
</dbReference>
<evidence type="ECO:0000256" key="3">
    <source>
        <dbReference type="ARBA" id="ARBA00023163"/>
    </source>
</evidence>
<dbReference type="CDD" id="cd07377">
    <property type="entry name" value="WHTH_GntR"/>
    <property type="match status" value="1"/>
</dbReference>
<dbReference type="InterPro" id="IPR036390">
    <property type="entry name" value="WH_DNA-bd_sf"/>
</dbReference>
<keyword evidence="1" id="KW-0805">Transcription regulation</keyword>
<evidence type="ECO:0000256" key="1">
    <source>
        <dbReference type="ARBA" id="ARBA00023015"/>
    </source>
</evidence>
<evidence type="ECO:0000313" key="6">
    <source>
        <dbReference type="Proteomes" id="UP000291144"/>
    </source>
</evidence>
<evidence type="ECO:0000259" key="4">
    <source>
        <dbReference type="PROSITE" id="PS50949"/>
    </source>
</evidence>
<keyword evidence="2" id="KW-0238">DNA-binding</keyword>
<dbReference type="PRINTS" id="PR00035">
    <property type="entry name" value="HTHGNTR"/>
</dbReference>
<evidence type="ECO:0000256" key="2">
    <source>
        <dbReference type="ARBA" id="ARBA00023125"/>
    </source>
</evidence>
<dbReference type="RefSeq" id="WP_131364248.1">
    <property type="nucleotide sequence ID" value="NZ_SJKB01000016.1"/>
</dbReference>
<dbReference type="InterPro" id="IPR036388">
    <property type="entry name" value="WH-like_DNA-bd_sf"/>
</dbReference>
<dbReference type="Gene3D" id="1.10.10.10">
    <property type="entry name" value="Winged helix-like DNA-binding domain superfamily/Winged helix DNA-binding domain"/>
    <property type="match status" value="1"/>
</dbReference>
<proteinExistence type="predicted"/>